<dbReference type="PROSITE" id="PS51724">
    <property type="entry name" value="SPOR"/>
    <property type="match status" value="1"/>
</dbReference>
<dbReference type="InterPro" id="IPR036680">
    <property type="entry name" value="SPOR-like_sf"/>
</dbReference>
<gene>
    <name evidence="2" type="ORF">NFG57_12050</name>
</gene>
<dbReference type="SUPFAM" id="SSF110997">
    <property type="entry name" value="Sporulation related repeat"/>
    <property type="match status" value="1"/>
</dbReference>
<sequence>MQKLRDQGYPAYSRERNNSLTTVYVGPFGASEDAEGVMSELKSRENLQGLLVKVDS</sequence>
<dbReference type="EMBL" id="CP098828">
    <property type="protein sequence ID" value="XBO77231.1"/>
    <property type="molecule type" value="Genomic_DNA"/>
</dbReference>
<dbReference type="Gene3D" id="3.30.70.1070">
    <property type="entry name" value="Sporulation related repeat"/>
    <property type="match status" value="1"/>
</dbReference>
<proteinExistence type="predicted"/>
<dbReference type="AlphaFoldDB" id="A0AAU7KZK3"/>
<dbReference type="Pfam" id="PF05036">
    <property type="entry name" value="SPOR"/>
    <property type="match status" value="1"/>
</dbReference>
<name>A0AAU7KZK3_9GAMM</name>
<feature type="domain" description="SPOR" evidence="1">
    <location>
        <begin position="1"/>
        <end position="54"/>
    </location>
</feature>
<evidence type="ECO:0000259" key="1">
    <source>
        <dbReference type="PROSITE" id="PS51724"/>
    </source>
</evidence>
<dbReference type="InterPro" id="IPR007730">
    <property type="entry name" value="SPOR-like_dom"/>
</dbReference>
<dbReference type="InterPro" id="IPR019791">
    <property type="entry name" value="Haem_peroxidase_animal"/>
</dbReference>
<dbReference type="PROSITE" id="PS50292">
    <property type="entry name" value="PEROXIDASE_3"/>
    <property type="match status" value="1"/>
</dbReference>
<dbReference type="GO" id="GO:0042834">
    <property type="term" value="F:peptidoglycan binding"/>
    <property type="evidence" value="ECO:0007669"/>
    <property type="project" value="InterPro"/>
</dbReference>
<evidence type="ECO:0000313" key="2">
    <source>
        <dbReference type="EMBL" id="XBO77231.1"/>
    </source>
</evidence>
<accession>A0AAU7KZK3</accession>
<organism evidence="2">
    <name type="scientific">Halomonas sp. H10-59</name>
    <dbReference type="NCBI Taxonomy" id="2950874"/>
    <lineage>
        <taxon>Bacteria</taxon>
        <taxon>Pseudomonadati</taxon>
        <taxon>Pseudomonadota</taxon>
        <taxon>Gammaproteobacteria</taxon>
        <taxon>Oceanospirillales</taxon>
        <taxon>Halomonadaceae</taxon>
        <taxon>Halomonas</taxon>
    </lineage>
</organism>
<protein>
    <submittedName>
        <fullName evidence="2">SPOR domain-containing protein</fullName>
    </submittedName>
</protein>
<reference evidence="2" key="1">
    <citation type="submission" date="2022-06" db="EMBL/GenBank/DDBJ databases">
        <title>A novel DMS-producing enzyme.</title>
        <authorList>
            <person name="Zhang Y."/>
        </authorList>
    </citation>
    <scope>NUCLEOTIDE SEQUENCE</scope>
    <source>
        <strain evidence="2">H10-59</strain>
    </source>
</reference>